<dbReference type="InterPro" id="IPR027417">
    <property type="entry name" value="P-loop_NTPase"/>
</dbReference>
<feature type="region of interest" description="Disordered" evidence="1">
    <location>
        <begin position="35"/>
        <end position="73"/>
    </location>
</feature>
<dbReference type="SUPFAM" id="SSF52540">
    <property type="entry name" value="P-loop containing nucleoside triphosphate hydrolases"/>
    <property type="match status" value="1"/>
</dbReference>
<sequence length="714" mass="81235">MDNDRKQKRPLSRDFTHEGTVVDLNLETSPKKIRLAKDDDHDVENTHNHQESLGSGSTSSGLAPTTPDGITGDLVMQHRPIHSTLPWTPMTDTLENDVQKLIATRLEEYVQPIYIPPHAKASLQAPDADAVPLMAQVKDFLASDKQVFLVMGDSGAGKSTFNRHLEQELLRAYKPGDPIPLFINLPTIDNPQKELISEHLRTNNFYYDDIQHLRENRQFIVICDSYDESQLTINLHSTNLLNRPGQWDTKMIISCRSTYLSQDYKDRFQPQPPSRYLPPTPHLLQEAVMIPFSRDQIKAYVEQFVQETEVHELSDGQAVWNAKEYMSKLESVPRLMELVRNPFMLTVALKALPAILDGITDVHHIRMTRLSLYHFFIVEWIRLGKLRLLSMKLDPGMTEILEGLLEDGFSSTVIEFLKDVATAIFQEQDGNPVVQFSPRKDATTWKYVFFGPQSEFTLLRESSPLTRAGVQYQFIHASLLEYFFSCRIVDTTSNLNFSKSPLMQVNLIENHAVTGFLAEFAQVDSNFKQRLLQFIEQSKVDFQARQAAANAITILVKAGISFEGTDLRGVRIPGAKLGGGKFDWAQLQGADLTGCNLAWTSLRQADISGANMTDVCLGGSRLDFHHILALEEGSNDQHEFKIALRLEIRGARLSGVIYENVVGLHPFNKILLDHRDGKYEWDMETIQTQSFLDQWATFKTFKEYEREVAFKYPE</sequence>
<comment type="caution">
    <text evidence="2">The sequence shown here is derived from an EMBL/GenBank/DDBJ whole genome shotgun (WGS) entry which is preliminary data.</text>
</comment>
<dbReference type="PROSITE" id="PS00675">
    <property type="entry name" value="SIGMA54_INTERACT_1"/>
    <property type="match status" value="1"/>
</dbReference>
<feature type="compositionally biased region" description="Low complexity" evidence="1">
    <location>
        <begin position="52"/>
        <end position="67"/>
    </location>
</feature>
<dbReference type="EMBL" id="JAAAIN010000688">
    <property type="protein sequence ID" value="KAG0311691.1"/>
    <property type="molecule type" value="Genomic_DNA"/>
</dbReference>
<feature type="compositionally biased region" description="Basic and acidic residues" evidence="1">
    <location>
        <begin position="35"/>
        <end position="50"/>
    </location>
</feature>
<dbReference type="InterPro" id="IPR025662">
    <property type="entry name" value="Sigma_54_int_dom_ATP-bd_1"/>
</dbReference>
<dbReference type="Gene3D" id="3.40.50.300">
    <property type="entry name" value="P-loop containing nucleotide triphosphate hydrolases"/>
    <property type="match status" value="1"/>
</dbReference>
<dbReference type="OrthoDB" id="2443807at2759"/>
<dbReference type="Pfam" id="PF00805">
    <property type="entry name" value="Pentapeptide"/>
    <property type="match status" value="1"/>
</dbReference>
<dbReference type="SUPFAM" id="SSF141571">
    <property type="entry name" value="Pentapeptide repeat-like"/>
    <property type="match status" value="1"/>
</dbReference>
<evidence type="ECO:0000313" key="2">
    <source>
        <dbReference type="EMBL" id="KAG0311691.1"/>
    </source>
</evidence>
<evidence type="ECO:0000313" key="3">
    <source>
        <dbReference type="Proteomes" id="UP000823405"/>
    </source>
</evidence>
<name>A0A9P6UMU0_9FUNG</name>
<dbReference type="Gene3D" id="2.160.20.80">
    <property type="entry name" value="E3 ubiquitin-protein ligase SopA"/>
    <property type="match status" value="1"/>
</dbReference>
<evidence type="ECO:0000256" key="1">
    <source>
        <dbReference type="SAM" id="MobiDB-lite"/>
    </source>
</evidence>
<reference evidence="2" key="1">
    <citation type="journal article" date="2020" name="Fungal Divers.">
        <title>Resolving the Mortierellaceae phylogeny through synthesis of multi-gene phylogenetics and phylogenomics.</title>
        <authorList>
            <person name="Vandepol N."/>
            <person name="Liber J."/>
            <person name="Desiro A."/>
            <person name="Na H."/>
            <person name="Kennedy M."/>
            <person name="Barry K."/>
            <person name="Grigoriev I.V."/>
            <person name="Miller A.N."/>
            <person name="O'Donnell K."/>
            <person name="Stajich J.E."/>
            <person name="Bonito G."/>
        </authorList>
    </citation>
    <scope>NUCLEOTIDE SEQUENCE</scope>
    <source>
        <strain evidence="2">NVP60</strain>
    </source>
</reference>
<dbReference type="Proteomes" id="UP000823405">
    <property type="component" value="Unassembled WGS sequence"/>
</dbReference>
<gene>
    <name evidence="2" type="primary">WDR31_20</name>
    <name evidence="2" type="ORF">BGZ97_011691</name>
</gene>
<organism evidence="2 3">
    <name type="scientific">Linnemannia gamsii</name>
    <dbReference type="NCBI Taxonomy" id="64522"/>
    <lineage>
        <taxon>Eukaryota</taxon>
        <taxon>Fungi</taxon>
        <taxon>Fungi incertae sedis</taxon>
        <taxon>Mucoromycota</taxon>
        <taxon>Mortierellomycotina</taxon>
        <taxon>Mortierellomycetes</taxon>
        <taxon>Mortierellales</taxon>
        <taxon>Mortierellaceae</taxon>
        <taxon>Linnemannia</taxon>
    </lineage>
</organism>
<dbReference type="AlphaFoldDB" id="A0A9P6UMU0"/>
<proteinExistence type="predicted"/>
<dbReference type="InterPro" id="IPR001646">
    <property type="entry name" value="5peptide_repeat"/>
</dbReference>
<keyword evidence="3" id="KW-1185">Reference proteome</keyword>
<protein>
    <submittedName>
        <fullName evidence="2">WD_REPEATS_REGION domain-containing protein</fullName>
    </submittedName>
</protein>
<accession>A0A9P6UMU0</accession>